<evidence type="ECO:0000313" key="1">
    <source>
        <dbReference type="EMBL" id="CAB4047462.1"/>
    </source>
</evidence>
<dbReference type="RefSeq" id="WP_041746543.1">
    <property type="nucleotide sequence ID" value="NZ_CADILN010000001.1"/>
</dbReference>
<evidence type="ECO:0000313" key="2">
    <source>
        <dbReference type="Proteomes" id="UP000494102"/>
    </source>
</evidence>
<proteinExistence type="predicted"/>
<dbReference type="EMBL" id="CADILN010000001">
    <property type="protein sequence ID" value="CAB4047462.1"/>
    <property type="molecule type" value="Genomic_DNA"/>
</dbReference>
<dbReference type="GeneID" id="84319935"/>
<dbReference type="Proteomes" id="UP000494102">
    <property type="component" value="Unassembled WGS sequence"/>
</dbReference>
<name>A0A6J5K2Q0_9BURK</name>
<reference evidence="1 2" key="1">
    <citation type="submission" date="2020-04" db="EMBL/GenBank/DDBJ databases">
        <authorList>
            <person name="De Canck E."/>
        </authorList>
    </citation>
    <scope>NUCLEOTIDE SEQUENCE [LARGE SCALE GENOMIC DNA]</scope>
    <source>
        <strain evidence="1 2">LMG 9964</strain>
    </source>
</reference>
<dbReference type="AlphaFoldDB" id="A0A6J5K2Q0"/>
<accession>A0A6J5K2Q0</accession>
<sequence length="66" mass="7482">MDRAIACAVHAHHLSLRMLGLANDADHLRTRERLLLLALILMHHVKYVSQFGMGVEQCVTRIARHA</sequence>
<gene>
    <name evidence="1" type="ORF">LMG9964_01094</name>
</gene>
<protein>
    <submittedName>
        <fullName evidence="1">Uncharacterized protein</fullName>
    </submittedName>
</protein>
<organism evidence="1 2">
    <name type="scientific">Paraburkholderia phenoliruptrix</name>
    <dbReference type="NCBI Taxonomy" id="252970"/>
    <lineage>
        <taxon>Bacteria</taxon>
        <taxon>Pseudomonadati</taxon>
        <taxon>Pseudomonadota</taxon>
        <taxon>Betaproteobacteria</taxon>
        <taxon>Burkholderiales</taxon>
        <taxon>Burkholderiaceae</taxon>
        <taxon>Paraburkholderia</taxon>
    </lineage>
</organism>